<protein>
    <submittedName>
        <fullName evidence="1">Uncharacterized protein</fullName>
    </submittedName>
</protein>
<gene>
    <name evidence="1" type="ORF">VITISV_014028</name>
</gene>
<dbReference type="EMBL" id="AM472138">
    <property type="protein sequence ID" value="CAN63876.1"/>
    <property type="molecule type" value="Genomic_DNA"/>
</dbReference>
<sequence>MSQVKTRSARFRRCTKRAAKSLRSKRLISHRCEVVFQLAVFGFQRVVKLQGEFHSTVQKGCEIISQQKGDFATLCKILPSAWSDLLAMAVTPSFQLQIVHRLKHWIFDFLSFEMTYSMNKLDSRKCPKNG</sequence>
<accession>A5BUZ0</accession>
<dbReference type="AlphaFoldDB" id="A5BUZ0"/>
<name>A5BUZ0_VITVI</name>
<organism evidence="1">
    <name type="scientific">Vitis vinifera</name>
    <name type="common">Grape</name>
    <dbReference type="NCBI Taxonomy" id="29760"/>
    <lineage>
        <taxon>Eukaryota</taxon>
        <taxon>Viridiplantae</taxon>
        <taxon>Streptophyta</taxon>
        <taxon>Embryophyta</taxon>
        <taxon>Tracheophyta</taxon>
        <taxon>Spermatophyta</taxon>
        <taxon>Magnoliopsida</taxon>
        <taxon>eudicotyledons</taxon>
        <taxon>Gunneridae</taxon>
        <taxon>Pentapetalae</taxon>
        <taxon>rosids</taxon>
        <taxon>Vitales</taxon>
        <taxon>Vitaceae</taxon>
        <taxon>Viteae</taxon>
        <taxon>Vitis</taxon>
    </lineage>
</organism>
<reference evidence="1" key="1">
    <citation type="journal article" date="2007" name="PLoS ONE">
        <title>The first genome sequence of an elite grapevine cultivar (Pinot noir Vitis vinifera L.): coping with a highly heterozygous genome.</title>
        <authorList>
            <person name="Velasco R."/>
            <person name="Zharkikh A."/>
            <person name="Troggio M."/>
            <person name="Cartwright D.A."/>
            <person name="Cestaro A."/>
            <person name="Pruss D."/>
            <person name="Pindo M."/>
            <person name="FitzGerald L.M."/>
            <person name="Vezzulli S."/>
            <person name="Reid J."/>
            <person name="Malacarne G."/>
            <person name="Iliev D."/>
            <person name="Coppola G."/>
            <person name="Wardell B."/>
            <person name="Micheletti D."/>
            <person name="Macalma T."/>
            <person name="Facci M."/>
            <person name="Mitchell J.T."/>
            <person name="Perazzolli M."/>
            <person name="Eldredge G."/>
            <person name="Gatto P."/>
            <person name="Oyzerski R."/>
            <person name="Moretto M."/>
            <person name="Gutin N."/>
            <person name="Stefanini M."/>
            <person name="Chen Y."/>
            <person name="Segala C."/>
            <person name="Davenport C."/>
            <person name="Dematte L."/>
            <person name="Mraz A."/>
            <person name="Battilana J."/>
            <person name="Stormo K."/>
            <person name="Costa F."/>
            <person name="Tao Q."/>
            <person name="Si-Ammour A."/>
            <person name="Harkins T."/>
            <person name="Lackey A."/>
            <person name="Perbost C."/>
            <person name="Taillon B."/>
            <person name="Stella A."/>
            <person name="Solovyev V."/>
            <person name="Fawcett J.A."/>
            <person name="Sterck L."/>
            <person name="Vandepoele K."/>
            <person name="Grando S.M."/>
            <person name="Toppo S."/>
            <person name="Moser C."/>
            <person name="Lanchbury J."/>
            <person name="Bogden R."/>
            <person name="Skolnick M."/>
            <person name="Sgaramella V."/>
            <person name="Bhatnagar S.K."/>
            <person name="Fontana P."/>
            <person name="Gutin A."/>
            <person name="Van de Peer Y."/>
            <person name="Salamini F."/>
            <person name="Viola R."/>
        </authorList>
    </citation>
    <scope>NUCLEOTIDE SEQUENCE</scope>
</reference>
<proteinExistence type="predicted"/>
<evidence type="ECO:0000313" key="1">
    <source>
        <dbReference type="EMBL" id="CAN63876.1"/>
    </source>
</evidence>